<proteinExistence type="predicted"/>
<dbReference type="Proteomes" id="UP000484076">
    <property type="component" value="Unassembled WGS sequence"/>
</dbReference>
<feature type="compositionally biased region" description="Basic and acidic residues" evidence="1">
    <location>
        <begin position="31"/>
        <end position="43"/>
    </location>
</feature>
<evidence type="ECO:0000256" key="1">
    <source>
        <dbReference type="SAM" id="MobiDB-lite"/>
    </source>
</evidence>
<feature type="region of interest" description="Disordered" evidence="1">
    <location>
        <begin position="31"/>
        <end position="66"/>
    </location>
</feature>
<feature type="compositionally biased region" description="Polar residues" evidence="1">
    <location>
        <begin position="50"/>
        <end position="66"/>
    </location>
</feature>
<evidence type="ECO:0000313" key="3">
    <source>
        <dbReference type="Proteomes" id="UP000484076"/>
    </source>
</evidence>
<name>A0A8X8KQX6_9RHOB</name>
<gene>
    <name evidence="2" type="ORF">GEU84_020235</name>
</gene>
<keyword evidence="3" id="KW-1185">Reference proteome</keyword>
<protein>
    <submittedName>
        <fullName evidence="2">Uncharacterized protein</fullName>
    </submittedName>
</protein>
<sequence length="102" mass="11350">MIPAAVRSLAHLVLDRIAGLDEKTVGVDSAVRKANDDRRHGATSDDDPGSGSQLGHNQASFRQTLSSSHRNLHRPLILWFHSTEKLDKPLYDRWLAHLDGMT</sequence>
<dbReference type="AlphaFoldDB" id="A0A8X8KQX6"/>
<organism evidence="2 3">
    <name type="scientific">Fertoeibacter niger</name>
    <dbReference type="NCBI Taxonomy" id="2656921"/>
    <lineage>
        <taxon>Bacteria</taxon>
        <taxon>Pseudomonadati</taxon>
        <taxon>Pseudomonadota</taxon>
        <taxon>Alphaproteobacteria</taxon>
        <taxon>Rhodobacterales</taxon>
        <taxon>Paracoccaceae</taxon>
        <taxon>Fertoeibacter</taxon>
    </lineage>
</organism>
<reference evidence="2" key="1">
    <citation type="submission" date="2020-05" db="EMBL/GenBank/DDBJ databases">
        <title>Fertoebacter nigrum gen. nov., sp. nov., a new member of the family Rhodobacteraceae.</title>
        <authorList>
            <person name="Szuroczki S."/>
            <person name="Abbaszade G."/>
            <person name="Buni D."/>
            <person name="Schumann P."/>
            <person name="Toth E."/>
        </authorList>
    </citation>
    <scope>NUCLEOTIDE SEQUENCE</scope>
    <source>
        <strain evidence="2">RG-N-1a</strain>
    </source>
</reference>
<dbReference type="EMBL" id="WHUT02000020">
    <property type="protein sequence ID" value="NUB46725.1"/>
    <property type="molecule type" value="Genomic_DNA"/>
</dbReference>
<accession>A0A8X8KQX6</accession>
<dbReference type="RefSeq" id="WP_152828727.1">
    <property type="nucleotide sequence ID" value="NZ_WHUT02000020.1"/>
</dbReference>
<evidence type="ECO:0000313" key="2">
    <source>
        <dbReference type="EMBL" id="NUB46725.1"/>
    </source>
</evidence>
<comment type="caution">
    <text evidence="2">The sequence shown here is derived from an EMBL/GenBank/DDBJ whole genome shotgun (WGS) entry which is preliminary data.</text>
</comment>